<dbReference type="Proteomes" id="UP000066284">
    <property type="component" value="Chromosome 1"/>
</dbReference>
<dbReference type="InterPro" id="IPR002509">
    <property type="entry name" value="NODB_dom"/>
</dbReference>
<gene>
    <name evidence="2" type="ORF">NITINOP_2653</name>
</gene>
<accession>A0A0S4KW55</accession>
<sequence>MTGILIGWWVWTDPSALMTLQGHRMVVVPGLSGPSIPSVLSDERPTPWSRYAEGEVHRLAVLLTDPRSNWLELVHGLKAKGIPFVLTDQPERALLHRVILVYPILSGKVLSREAIQRLAAHPRQGGTLIVCGPTGGGLEEVFGIQEASESRSPNALLFHDEPWLLRGGAPDRHWTIPLRHPAGVDPPIRVTAYRPSTATVLASYEDGLAGIVQRAIGSGWAMAVGVDIGYLLWRGHTLRAEGFSGSFNNRFTPATDGLLLLLETVYRRGEPWAVTLDPTPEGRTMTVLLTHDVDAQTSMRNALIFAKEEQARGVRGTFFIQTKYIRDFNDEVFLTDQWIADMRALAAMGMEIGSHTVAHSKVFDRFPMGTGTEQYPDYRPIVTNRLAARGVTVLGELRVSKFLLEALAPGVTVRSFRAGELAYPLGLPQALVAAGYHYNSTATANTALTHLPYRLMKDRMDLVEVGAYEFPVAVEDEELPPLGERLPDALKLAEQMNRYGGVLTVLIHPNILDHKLRFEVGLIEALKPSAWIGVLDEFGAWWRGRDHVEVDVLETNDGFRLRLTAQEPVSGLTVLLPLSCTTKGQDAVPSPRPWTSTAVVVSLERGAQRVISLDGCRQAGRREA</sequence>
<dbReference type="KEGG" id="nio:NITINOP_2653"/>
<name>A0A0S4KW55_9BACT</name>
<dbReference type="GO" id="GO:0005975">
    <property type="term" value="P:carbohydrate metabolic process"/>
    <property type="evidence" value="ECO:0007669"/>
    <property type="project" value="InterPro"/>
</dbReference>
<dbReference type="Pfam" id="PF01522">
    <property type="entry name" value="Polysacc_deac_1"/>
    <property type="match status" value="1"/>
</dbReference>
<evidence type="ECO:0000313" key="3">
    <source>
        <dbReference type="Proteomes" id="UP000066284"/>
    </source>
</evidence>
<evidence type="ECO:0000313" key="2">
    <source>
        <dbReference type="EMBL" id="CUQ67625.1"/>
    </source>
</evidence>
<dbReference type="InterPro" id="IPR011330">
    <property type="entry name" value="Glyco_hydro/deAcase_b/a-brl"/>
</dbReference>
<dbReference type="Gene3D" id="3.40.50.880">
    <property type="match status" value="1"/>
</dbReference>
<dbReference type="RefSeq" id="WP_062486275.1">
    <property type="nucleotide sequence ID" value="NZ_LN885086.1"/>
</dbReference>
<dbReference type="EMBL" id="LN885086">
    <property type="protein sequence ID" value="CUQ67625.1"/>
    <property type="molecule type" value="Genomic_DNA"/>
</dbReference>
<dbReference type="Gene3D" id="3.20.20.370">
    <property type="entry name" value="Glycoside hydrolase/deacetylase"/>
    <property type="match status" value="1"/>
</dbReference>
<feature type="domain" description="NodB homology" evidence="1">
    <location>
        <begin position="286"/>
        <end position="432"/>
    </location>
</feature>
<dbReference type="InterPro" id="IPR029062">
    <property type="entry name" value="Class_I_gatase-like"/>
</dbReference>
<proteinExistence type="predicted"/>
<dbReference type="OrthoDB" id="7623178at2"/>
<protein>
    <recommendedName>
        <fullName evidence="1">NodB homology domain-containing protein</fullName>
    </recommendedName>
</protein>
<keyword evidence="3" id="KW-1185">Reference proteome</keyword>
<dbReference type="SUPFAM" id="SSF88713">
    <property type="entry name" value="Glycoside hydrolase/deacetylase"/>
    <property type="match status" value="1"/>
</dbReference>
<dbReference type="AlphaFoldDB" id="A0A0S4KW55"/>
<dbReference type="GO" id="GO:0016810">
    <property type="term" value="F:hydrolase activity, acting on carbon-nitrogen (but not peptide) bonds"/>
    <property type="evidence" value="ECO:0007669"/>
    <property type="project" value="InterPro"/>
</dbReference>
<organism evidence="2 3">
    <name type="scientific">Candidatus Nitrospira inopinata</name>
    <dbReference type="NCBI Taxonomy" id="1715989"/>
    <lineage>
        <taxon>Bacteria</taxon>
        <taxon>Pseudomonadati</taxon>
        <taxon>Nitrospirota</taxon>
        <taxon>Nitrospiria</taxon>
        <taxon>Nitrospirales</taxon>
        <taxon>Nitrospiraceae</taxon>
        <taxon>Nitrospira</taxon>
    </lineage>
</organism>
<reference evidence="3" key="1">
    <citation type="submission" date="2015-09" db="EMBL/GenBank/DDBJ databases">
        <authorList>
            <person name="Daims H."/>
        </authorList>
    </citation>
    <scope>NUCLEOTIDE SEQUENCE [LARGE SCALE GENOMIC DNA]</scope>
</reference>
<evidence type="ECO:0000259" key="1">
    <source>
        <dbReference type="Pfam" id="PF01522"/>
    </source>
</evidence>